<keyword evidence="6 9" id="KW-1133">Transmembrane helix</keyword>
<accession>A0A937CUF3</accession>
<dbReference type="PANTHER" id="PTHR31632:SF2">
    <property type="entry name" value="PLASMA MEMBRANE IRON PERMEASE"/>
    <property type="match status" value="1"/>
</dbReference>
<dbReference type="Pfam" id="PF00034">
    <property type="entry name" value="Cytochrom_C"/>
    <property type="match status" value="1"/>
</dbReference>
<feature type="transmembrane region" description="Helical" evidence="9">
    <location>
        <begin position="427"/>
        <end position="453"/>
    </location>
</feature>
<organism evidence="12 13">
    <name type="scientific">Ramlibacter monticola</name>
    <dbReference type="NCBI Taxonomy" id="1926872"/>
    <lineage>
        <taxon>Bacteria</taxon>
        <taxon>Pseudomonadati</taxon>
        <taxon>Pseudomonadota</taxon>
        <taxon>Betaproteobacteria</taxon>
        <taxon>Burkholderiales</taxon>
        <taxon>Comamonadaceae</taxon>
        <taxon>Ramlibacter</taxon>
    </lineage>
</organism>
<protein>
    <submittedName>
        <fullName evidence="12">FTR1 family protein</fullName>
    </submittedName>
</protein>
<dbReference type="Proteomes" id="UP000599109">
    <property type="component" value="Unassembled WGS sequence"/>
</dbReference>
<keyword evidence="4 9" id="KW-0812">Transmembrane</keyword>
<proteinExistence type="inferred from homology"/>
<evidence type="ECO:0000256" key="3">
    <source>
        <dbReference type="ARBA" id="ARBA00022617"/>
    </source>
</evidence>
<feature type="transmembrane region" description="Helical" evidence="9">
    <location>
        <begin position="541"/>
        <end position="561"/>
    </location>
</feature>
<dbReference type="GO" id="GO:0046872">
    <property type="term" value="F:metal ion binding"/>
    <property type="evidence" value="ECO:0007669"/>
    <property type="project" value="UniProtKB-KW"/>
</dbReference>
<sequence>MNTFGAIHATLLRLLAVLLALGLPGAVGAAPPPEQEIAQGVIARMEHVAVDYPYVVRGGETVDTAEYQGLHDFAAESVALLAQLPPRPEQDALLAQARHVQAGIDARAGASEVVGPARGLGRELMRIYRLSAAPRQTPNLHRAQALYQLECAVCHGQDGRGDGPVARGLQPPPGDFLDPARMGQQSILALYDAITTGLKGQPGHGAHLPFADRWALAFLVSGLRDPLEAVRRGEALWREGQGHAELPDLRTLVLQSPAEIERQGGDALDAVRAFLTLHPEALETSRPAELVLARGALRELVSAYARGDIDQARRLAVVAHAEGLAPVASRLDQADPALRSEIARELLALRAAIEARQHAGTVVAHAARIELLLDRAADLLARDARAAKAIFASSLLILLREGSETILVLATMGALVRRTGRPGAMRYLHAGWFGALLLGLLTWFAAAGLLAFAGVEHELAEGVTNLLAAAMLLYVGPWLHKQTHLDAWETFLRQQASAALAGRKLWAVTGVAFLAVYRELFEMVLLYQVLWTQAGEQGQRAVAAGLATAAVLLAVLAWFIVRYGTRLPVARFHAATSLLLAGAALVFVGHGISALQEAQALPATSVRFVTLPLLGIHPTLQGLAAQALVLALIATRFLLRRRQR</sequence>
<feature type="domain" description="Cytochrome c" evidence="11">
    <location>
        <begin position="142"/>
        <end position="218"/>
    </location>
</feature>
<comment type="caution">
    <text evidence="12">The sequence shown here is derived from an EMBL/GenBank/DDBJ whole genome shotgun (WGS) entry which is preliminary data.</text>
</comment>
<evidence type="ECO:0000256" key="8">
    <source>
        <dbReference type="ARBA" id="ARBA00023136"/>
    </source>
</evidence>
<feature type="transmembrane region" description="Helical" evidence="9">
    <location>
        <begin position="573"/>
        <end position="595"/>
    </location>
</feature>
<keyword evidence="10" id="KW-0732">Signal</keyword>
<dbReference type="RefSeq" id="WP_201675986.1">
    <property type="nucleotide sequence ID" value="NZ_JAEQNE010000005.1"/>
</dbReference>
<dbReference type="AlphaFoldDB" id="A0A937CUF3"/>
<dbReference type="GO" id="GO:0015093">
    <property type="term" value="F:ferrous iron transmembrane transporter activity"/>
    <property type="evidence" value="ECO:0007669"/>
    <property type="project" value="TreeGrafter"/>
</dbReference>
<name>A0A937CUF3_9BURK</name>
<dbReference type="Pfam" id="PF03239">
    <property type="entry name" value="FTR1"/>
    <property type="match status" value="1"/>
</dbReference>
<dbReference type="EMBL" id="JAEQNE010000005">
    <property type="protein sequence ID" value="MBL0393316.1"/>
    <property type="molecule type" value="Genomic_DNA"/>
</dbReference>
<feature type="transmembrane region" description="Helical" evidence="9">
    <location>
        <begin position="615"/>
        <end position="639"/>
    </location>
</feature>
<feature type="signal peptide" evidence="10">
    <location>
        <begin position="1"/>
        <end position="29"/>
    </location>
</feature>
<keyword evidence="13" id="KW-1185">Reference proteome</keyword>
<dbReference type="GO" id="GO:0033573">
    <property type="term" value="C:high-affinity iron permease complex"/>
    <property type="evidence" value="ECO:0007669"/>
    <property type="project" value="InterPro"/>
</dbReference>
<dbReference type="PANTHER" id="PTHR31632">
    <property type="entry name" value="IRON TRANSPORTER FTH1"/>
    <property type="match status" value="1"/>
</dbReference>
<dbReference type="InterPro" id="IPR036909">
    <property type="entry name" value="Cyt_c-like_dom_sf"/>
</dbReference>
<evidence type="ECO:0000259" key="11">
    <source>
        <dbReference type="Pfam" id="PF00034"/>
    </source>
</evidence>
<evidence type="ECO:0000256" key="4">
    <source>
        <dbReference type="ARBA" id="ARBA00022692"/>
    </source>
</evidence>
<feature type="chain" id="PRO_5037253910" evidence="10">
    <location>
        <begin position="30"/>
        <end position="644"/>
    </location>
</feature>
<feature type="transmembrane region" description="Helical" evidence="9">
    <location>
        <begin position="500"/>
        <end position="521"/>
    </location>
</feature>
<keyword evidence="8 9" id="KW-0472">Membrane</keyword>
<comment type="subcellular location">
    <subcellularLocation>
        <location evidence="1">Membrane</location>
        <topology evidence="1">Multi-pass membrane protein</topology>
    </subcellularLocation>
</comment>
<evidence type="ECO:0000256" key="5">
    <source>
        <dbReference type="ARBA" id="ARBA00022723"/>
    </source>
</evidence>
<keyword evidence="5" id="KW-0479">Metal-binding</keyword>
<dbReference type="GO" id="GO:0009055">
    <property type="term" value="F:electron transfer activity"/>
    <property type="evidence" value="ECO:0007669"/>
    <property type="project" value="InterPro"/>
</dbReference>
<evidence type="ECO:0000256" key="10">
    <source>
        <dbReference type="SAM" id="SignalP"/>
    </source>
</evidence>
<evidence type="ECO:0000256" key="6">
    <source>
        <dbReference type="ARBA" id="ARBA00022989"/>
    </source>
</evidence>
<reference evidence="12 13" key="1">
    <citation type="journal article" date="2017" name="Int. J. Syst. Evol. Microbiol.">
        <title>Ramlibacter monticola sp. nov., isolated from forest soil.</title>
        <authorList>
            <person name="Chaudhary D.K."/>
            <person name="Kim J."/>
        </authorList>
    </citation>
    <scope>NUCLEOTIDE SEQUENCE [LARGE SCALE GENOMIC DNA]</scope>
    <source>
        <strain evidence="12 13">KACC 19175</strain>
    </source>
</reference>
<dbReference type="GO" id="GO:0020037">
    <property type="term" value="F:heme binding"/>
    <property type="evidence" value="ECO:0007669"/>
    <property type="project" value="InterPro"/>
</dbReference>
<dbReference type="Gene3D" id="1.10.760.10">
    <property type="entry name" value="Cytochrome c-like domain"/>
    <property type="match status" value="1"/>
</dbReference>
<evidence type="ECO:0000256" key="1">
    <source>
        <dbReference type="ARBA" id="ARBA00004141"/>
    </source>
</evidence>
<keyword evidence="3" id="KW-0349">Heme</keyword>
<dbReference type="SUPFAM" id="SSF46626">
    <property type="entry name" value="Cytochrome c"/>
    <property type="match status" value="1"/>
</dbReference>
<dbReference type="InterPro" id="IPR009056">
    <property type="entry name" value="Cyt_c-like_dom"/>
</dbReference>
<evidence type="ECO:0000256" key="2">
    <source>
        <dbReference type="ARBA" id="ARBA00008333"/>
    </source>
</evidence>
<gene>
    <name evidence="12" type="ORF">JJ685_19420</name>
</gene>
<evidence type="ECO:0000313" key="13">
    <source>
        <dbReference type="Proteomes" id="UP000599109"/>
    </source>
</evidence>
<evidence type="ECO:0000256" key="7">
    <source>
        <dbReference type="ARBA" id="ARBA00023004"/>
    </source>
</evidence>
<evidence type="ECO:0000256" key="9">
    <source>
        <dbReference type="SAM" id="Phobius"/>
    </source>
</evidence>
<comment type="similarity">
    <text evidence="2">Belongs to the oxidase-dependent Fe transporter (OFeT) (TC 9.A.10.1) family.</text>
</comment>
<evidence type="ECO:0000313" key="12">
    <source>
        <dbReference type="EMBL" id="MBL0393316.1"/>
    </source>
</evidence>
<dbReference type="InterPro" id="IPR004923">
    <property type="entry name" value="FTR1/Fip1/EfeU"/>
</dbReference>
<keyword evidence="7" id="KW-0408">Iron</keyword>